<dbReference type="RefSeq" id="WP_209469740.1">
    <property type="nucleotide sequence ID" value="NZ_BMWJ01000001.1"/>
</dbReference>
<reference evidence="1 2" key="1">
    <citation type="submission" date="2021-03" db="EMBL/GenBank/DDBJ databases">
        <title>Sequencing the genomes of 1000 actinobacteria strains.</title>
        <authorList>
            <person name="Klenk H.-P."/>
        </authorList>
    </citation>
    <scope>NUCLEOTIDE SEQUENCE [LARGE SCALE GENOMIC DNA]</scope>
    <source>
        <strain evidence="1 2">DSM 40843</strain>
    </source>
</reference>
<sequence length="706" mass="74080">MFAGIDEVDWASMEHAYGPADDVPGLLQGLASADPAERESALDGMYGAVHHQGDVYACTLACIPFLFELVVDPGIQDRGSVVELLTSIGGIDLDEDDEDDLDEDEIEGAANYAMAAAAVTAGAGVFFELIADEDPGVRLAAPLALATLHSHPVRVLALLRERLPVEADDEVRLALVEAAGRVALRHRPLAGQAADWLGRLAAEAYAPGLRLAALAQLARCTPDALPGDVVRVVAGLLRELRSGPARPEPQPVEASGPDAQVTERTAAPTLVGQLRALSAEETAGRSTPWAADLLRTLHVGLDDRVDDRTELLMDQLRSPDPWQRIDAVRMSGGLIRAWRGSYEGLVRLVGAQLTDPEPRLAEAASHVLEELFGLAAPAADALAERVAADPGGWVREWASGPPGLGSSVKALARLGDARVLPALAAALERPEVPHDVGFTIGYLGGTAAPLAGALRRRLGEVGLDEGAYDRASPLLAGLTALRAGEAAPEVLRVLRGAPEYRGEWLRSAALRALGSFGTAAGCAVPELRALIRRPGTAAATEAAEALWAIDGDAEAVLPVLIEGLRAEQVHDSRAAASALGGLGERAAVAAPRLRALLAHDELWLRVDAAIALWEVTGQTGGTVPVLLAAWEKNRHVRVRVAECLARMGAAGAGAEATQVLRAELLAVRRHNAMDGGYGSHDTYEDENLLALCRRALLGTTGKGTTS</sequence>
<dbReference type="InterPro" id="IPR004155">
    <property type="entry name" value="PBS_lyase_HEAT"/>
</dbReference>
<evidence type="ECO:0000313" key="1">
    <source>
        <dbReference type="EMBL" id="MBP2359088.1"/>
    </source>
</evidence>
<accession>A0ABS4V589</accession>
<comment type="caution">
    <text evidence="1">The sequence shown here is derived from an EMBL/GenBank/DDBJ whole genome shotgun (WGS) entry which is preliminary data.</text>
</comment>
<evidence type="ECO:0000313" key="2">
    <source>
        <dbReference type="Proteomes" id="UP001519311"/>
    </source>
</evidence>
<dbReference type="Proteomes" id="UP001519311">
    <property type="component" value="Unassembled WGS sequence"/>
</dbReference>
<dbReference type="InterPro" id="IPR011989">
    <property type="entry name" value="ARM-like"/>
</dbReference>
<dbReference type="Gene3D" id="1.25.10.10">
    <property type="entry name" value="Leucine-rich Repeat Variant"/>
    <property type="match status" value="3"/>
</dbReference>
<protein>
    <recommendedName>
        <fullName evidence="3">PBS lyase</fullName>
    </recommendedName>
</protein>
<proteinExistence type="predicted"/>
<dbReference type="SMART" id="SM00567">
    <property type="entry name" value="EZ_HEAT"/>
    <property type="match status" value="5"/>
</dbReference>
<gene>
    <name evidence="1" type="ORF">JOF59_001488</name>
</gene>
<keyword evidence="2" id="KW-1185">Reference proteome</keyword>
<organism evidence="1 2">
    <name type="scientific">Streptomyces clavifer</name>
    <dbReference type="NCBI Taxonomy" id="68188"/>
    <lineage>
        <taxon>Bacteria</taxon>
        <taxon>Bacillati</taxon>
        <taxon>Actinomycetota</taxon>
        <taxon>Actinomycetes</taxon>
        <taxon>Kitasatosporales</taxon>
        <taxon>Streptomycetaceae</taxon>
        <taxon>Streptomyces</taxon>
    </lineage>
</organism>
<dbReference type="SUPFAM" id="SSF48371">
    <property type="entry name" value="ARM repeat"/>
    <property type="match status" value="1"/>
</dbReference>
<dbReference type="EMBL" id="JAGINS010000001">
    <property type="protein sequence ID" value="MBP2359088.1"/>
    <property type="molecule type" value="Genomic_DNA"/>
</dbReference>
<evidence type="ECO:0008006" key="3">
    <source>
        <dbReference type="Google" id="ProtNLM"/>
    </source>
</evidence>
<dbReference type="InterPro" id="IPR016024">
    <property type="entry name" value="ARM-type_fold"/>
</dbReference>
<name>A0ABS4V589_9ACTN</name>